<keyword evidence="1" id="KW-1133">Transmembrane helix</keyword>
<gene>
    <name evidence="2" type="ORF">L3049_10690</name>
</gene>
<evidence type="ECO:0000313" key="3">
    <source>
        <dbReference type="Proteomes" id="UP001528920"/>
    </source>
</evidence>
<sequence>MSWENISNIISTFNLVGTLVLGAMVYFITQKYSKLSQKVGEDQMFHQLFTDFNKRYNTLNNSLYRIEKECKTLSELKKDEALYNDLIDFFNLCSEEYFWYKKGRLDDSVWECWHTGMKQWYKVKVIKEAWEDEIKNNGHKAYYLKKGDDFFK</sequence>
<dbReference type="EMBL" id="JAKJSC010000001">
    <property type="protein sequence ID" value="MDE5418476.1"/>
    <property type="molecule type" value="Genomic_DNA"/>
</dbReference>
<keyword evidence="3" id="KW-1185">Reference proteome</keyword>
<dbReference type="RefSeq" id="WP_275109801.1">
    <property type="nucleotide sequence ID" value="NZ_JAKJSC010000001.1"/>
</dbReference>
<proteinExistence type="predicted"/>
<feature type="transmembrane region" description="Helical" evidence="1">
    <location>
        <begin position="6"/>
        <end position="28"/>
    </location>
</feature>
<evidence type="ECO:0000313" key="2">
    <source>
        <dbReference type="EMBL" id="MDE5418476.1"/>
    </source>
</evidence>
<evidence type="ECO:0000256" key="1">
    <source>
        <dbReference type="SAM" id="Phobius"/>
    </source>
</evidence>
<accession>A0ABT5VSS0</accession>
<protein>
    <recommendedName>
        <fullName evidence="4">DUF4760 domain-containing protein</fullName>
    </recommendedName>
</protein>
<name>A0ABT5VSS0_9BACT</name>
<evidence type="ECO:0008006" key="4">
    <source>
        <dbReference type="Google" id="ProtNLM"/>
    </source>
</evidence>
<keyword evidence="1" id="KW-0812">Transmembrane</keyword>
<dbReference type="Proteomes" id="UP001528920">
    <property type="component" value="Unassembled WGS sequence"/>
</dbReference>
<organism evidence="2 3">
    <name type="scientific">Paralabilibaculum antarcticum</name>
    <dbReference type="NCBI Taxonomy" id="2912572"/>
    <lineage>
        <taxon>Bacteria</taxon>
        <taxon>Pseudomonadati</taxon>
        <taxon>Bacteroidota</taxon>
        <taxon>Bacteroidia</taxon>
        <taxon>Marinilabiliales</taxon>
        <taxon>Marinifilaceae</taxon>
        <taxon>Paralabilibaculum</taxon>
    </lineage>
</organism>
<keyword evidence="1" id="KW-0472">Membrane</keyword>
<comment type="caution">
    <text evidence="2">The sequence shown here is derived from an EMBL/GenBank/DDBJ whole genome shotgun (WGS) entry which is preliminary data.</text>
</comment>
<reference evidence="2 3" key="1">
    <citation type="submission" date="2022-01" db="EMBL/GenBank/DDBJ databases">
        <title>Labilibaculum sp. nov, a marine bacterium isolated from Antarctica.</title>
        <authorList>
            <person name="Dai W."/>
        </authorList>
    </citation>
    <scope>NUCLEOTIDE SEQUENCE [LARGE SCALE GENOMIC DNA]</scope>
    <source>
        <strain evidence="2 3">DW002</strain>
    </source>
</reference>